<reference evidence="1" key="1">
    <citation type="submission" date="2020-05" db="EMBL/GenBank/DDBJ databases">
        <authorList>
            <person name="Chiriac C."/>
            <person name="Salcher M."/>
            <person name="Ghai R."/>
            <person name="Kavagutti S V."/>
        </authorList>
    </citation>
    <scope>NUCLEOTIDE SEQUENCE</scope>
</reference>
<evidence type="ECO:0000313" key="1">
    <source>
        <dbReference type="EMBL" id="CAB4949143.1"/>
    </source>
</evidence>
<gene>
    <name evidence="1" type="ORF">UFOPK3708_01892</name>
</gene>
<dbReference type="AlphaFoldDB" id="A0A6J7K1S9"/>
<sequence length="52" mass="5859">MPVLGKSFGHLDAETMHHEVFLVSVLFEQLRCDITHPLAHRDDVECGVVDLT</sequence>
<proteinExistence type="predicted"/>
<dbReference type="EMBL" id="CAFBNA010000188">
    <property type="protein sequence ID" value="CAB4949143.1"/>
    <property type="molecule type" value="Genomic_DNA"/>
</dbReference>
<accession>A0A6J7K1S9</accession>
<organism evidence="1">
    <name type="scientific">freshwater metagenome</name>
    <dbReference type="NCBI Taxonomy" id="449393"/>
    <lineage>
        <taxon>unclassified sequences</taxon>
        <taxon>metagenomes</taxon>
        <taxon>ecological metagenomes</taxon>
    </lineage>
</organism>
<name>A0A6J7K1S9_9ZZZZ</name>
<protein>
    <submittedName>
        <fullName evidence="1">Unannotated protein</fullName>
    </submittedName>
</protein>